<feature type="binding site" evidence="10">
    <location>
        <position position="172"/>
    </location>
    <ligand>
        <name>[4Fe-4S] cluster</name>
        <dbReference type="ChEBI" id="CHEBI:49883"/>
        <label>3</label>
    </ligand>
</feature>
<dbReference type="PROSITE" id="PS51656">
    <property type="entry name" value="4FE4S"/>
    <property type="match status" value="1"/>
</dbReference>
<keyword evidence="11" id="KW-1133">Transmembrane helix</keyword>
<feature type="domain" description="4Fe-4S" evidence="13">
    <location>
        <begin position="32"/>
        <end position="92"/>
    </location>
</feature>
<dbReference type="RefSeq" id="WP_413780760.1">
    <property type="nucleotide sequence ID" value="NZ_JAUOZS010000001.1"/>
</dbReference>
<keyword evidence="3 10" id="KW-0479">Metal-binding</keyword>
<accession>A0ABU3NZP9</accession>
<keyword evidence="1 10" id="KW-0813">Transport</keyword>
<comment type="similarity">
    <text evidence="10">Belongs to the 4Fe4S bacterial-type ferredoxin family. RnfB subfamily.</text>
</comment>
<comment type="caution">
    <text evidence="14">The sequence shown here is derived from an EMBL/GenBank/DDBJ whole genome shotgun (WGS) entry which is preliminary data.</text>
</comment>
<dbReference type="Pfam" id="PF12838">
    <property type="entry name" value="Fer4_7"/>
    <property type="match status" value="1"/>
</dbReference>
<evidence type="ECO:0000256" key="6">
    <source>
        <dbReference type="ARBA" id="ARBA00022982"/>
    </source>
</evidence>
<feature type="binding site" evidence="10">
    <location>
        <position position="182"/>
    </location>
    <ligand>
        <name>[4Fe-4S] cluster</name>
        <dbReference type="ChEBI" id="CHEBI:49883"/>
        <label>2</label>
    </ligand>
</feature>
<reference evidence="14 15" key="1">
    <citation type="submission" date="2023-07" db="EMBL/GenBank/DDBJ databases">
        <title>The novel representative of Negativicutes class, Anaeroselena agilis gen. nov. sp. nov.</title>
        <authorList>
            <person name="Prokofeva M.I."/>
            <person name="Elcheninov A.G."/>
            <person name="Klyukina A."/>
            <person name="Kublanov I.V."/>
            <person name="Frolov E.N."/>
            <person name="Podosokorskaya O.A."/>
        </authorList>
    </citation>
    <scope>NUCLEOTIDE SEQUENCE [LARGE SCALE GENOMIC DNA]</scope>
    <source>
        <strain evidence="14 15">4137-cl</strain>
    </source>
</reference>
<dbReference type="PANTHER" id="PTHR43560">
    <property type="entry name" value="ION-TRANSLOCATING OXIDOREDUCTASE COMPLEX SUBUNIT B"/>
    <property type="match status" value="1"/>
</dbReference>
<dbReference type="PROSITE" id="PS00198">
    <property type="entry name" value="4FE4S_FER_1"/>
    <property type="match status" value="2"/>
</dbReference>
<feature type="domain" description="4Fe-4S ferredoxin-type" evidence="12">
    <location>
        <begin position="163"/>
        <end position="192"/>
    </location>
</feature>
<dbReference type="NCBIfam" id="NF005503">
    <property type="entry name" value="PRK07118.1-2"/>
    <property type="match status" value="1"/>
</dbReference>
<dbReference type="InterPro" id="IPR017900">
    <property type="entry name" value="4Fe4S_Fe_S_CS"/>
</dbReference>
<keyword evidence="7 10" id="KW-0408">Iron</keyword>
<evidence type="ECO:0000256" key="10">
    <source>
        <dbReference type="HAMAP-Rule" id="MF_00463"/>
    </source>
</evidence>
<evidence type="ECO:0000313" key="15">
    <source>
        <dbReference type="Proteomes" id="UP001254848"/>
    </source>
</evidence>
<feature type="domain" description="4Fe-4S ferredoxin-type" evidence="12">
    <location>
        <begin position="206"/>
        <end position="237"/>
    </location>
</feature>
<evidence type="ECO:0000256" key="9">
    <source>
        <dbReference type="ARBA" id="ARBA00023136"/>
    </source>
</evidence>
<dbReference type="PROSITE" id="PS51379">
    <property type="entry name" value="4FE4S_FER_2"/>
    <property type="match status" value="3"/>
</dbReference>
<dbReference type="Pfam" id="PF04060">
    <property type="entry name" value="FeS"/>
    <property type="match status" value="1"/>
</dbReference>
<evidence type="ECO:0000256" key="8">
    <source>
        <dbReference type="ARBA" id="ARBA00023014"/>
    </source>
</evidence>
<evidence type="ECO:0000256" key="7">
    <source>
        <dbReference type="ARBA" id="ARBA00023004"/>
    </source>
</evidence>
<keyword evidence="6 10" id="KW-0249">Electron transport</keyword>
<feature type="binding site" evidence="10">
    <location>
        <position position="75"/>
    </location>
    <ligand>
        <name>[4Fe-4S] cluster</name>
        <dbReference type="ChEBI" id="CHEBI:49883"/>
        <label>1</label>
    </ligand>
</feature>
<dbReference type="EC" id="7.-.-.-" evidence="10"/>
<dbReference type="SUPFAM" id="SSF54862">
    <property type="entry name" value="4Fe-4S ferredoxins"/>
    <property type="match status" value="2"/>
</dbReference>
<gene>
    <name evidence="10" type="primary">rnfB</name>
    <name evidence="14" type="ORF">Q4T40_13550</name>
</gene>
<feature type="region of interest" description="Hydrophobic" evidence="10">
    <location>
        <begin position="1"/>
        <end position="26"/>
    </location>
</feature>
<dbReference type="InterPro" id="IPR010207">
    <property type="entry name" value="Elect_transpt_cplx_RnfB/RsxB"/>
</dbReference>
<dbReference type="InterPro" id="IPR017896">
    <property type="entry name" value="4Fe4S_Fe-S-bd"/>
</dbReference>
<feature type="binding site" evidence="10">
    <location>
        <position position="138"/>
    </location>
    <ligand>
        <name>[4Fe-4S] cluster</name>
        <dbReference type="ChEBI" id="CHEBI:49883"/>
        <label>2</label>
    </ligand>
</feature>
<dbReference type="PANTHER" id="PTHR43560:SF1">
    <property type="entry name" value="ION-TRANSLOCATING OXIDOREDUCTASE COMPLEX SUBUNIT B"/>
    <property type="match status" value="1"/>
</dbReference>
<protein>
    <recommendedName>
        <fullName evidence="10">Ion-translocating oxidoreductase complex subunit B</fullName>
        <ecNumber evidence="10">7.-.-.-</ecNumber>
    </recommendedName>
    <alternativeName>
        <fullName evidence="10">Rnf electron transport complex subunit B</fullName>
    </alternativeName>
</protein>
<dbReference type="EMBL" id="JAUOZS010000001">
    <property type="protein sequence ID" value="MDT8902274.1"/>
    <property type="molecule type" value="Genomic_DNA"/>
</dbReference>
<evidence type="ECO:0000256" key="1">
    <source>
        <dbReference type="ARBA" id="ARBA00022448"/>
    </source>
</evidence>
<evidence type="ECO:0000313" key="14">
    <source>
        <dbReference type="EMBL" id="MDT8902274.1"/>
    </source>
</evidence>
<proteinExistence type="inferred from homology"/>
<feature type="binding site" evidence="10">
    <location>
        <position position="52"/>
    </location>
    <ligand>
        <name>[4Fe-4S] cluster</name>
        <dbReference type="ChEBI" id="CHEBI:49883"/>
        <label>1</label>
    </ligand>
</feature>
<evidence type="ECO:0000256" key="4">
    <source>
        <dbReference type="ARBA" id="ARBA00022737"/>
    </source>
</evidence>
<feature type="binding site" evidence="10">
    <location>
        <position position="57"/>
    </location>
    <ligand>
        <name>[4Fe-4S] cluster</name>
        <dbReference type="ChEBI" id="CHEBI:49883"/>
        <label>1</label>
    </ligand>
</feature>
<comment type="cofactor">
    <cofactor evidence="10">
        <name>[4Fe-4S] cluster</name>
        <dbReference type="ChEBI" id="CHEBI:49883"/>
    </cofactor>
    <text evidence="10">Binds 3 [4Fe-4S] clusters.</text>
</comment>
<keyword evidence="4 10" id="KW-0677">Repeat</keyword>
<evidence type="ECO:0000256" key="5">
    <source>
        <dbReference type="ARBA" id="ARBA00022967"/>
    </source>
</evidence>
<feature type="transmembrane region" description="Helical" evidence="11">
    <location>
        <begin position="6"/>
        <end position="25"/>
    </location>
</feature>
<evidence type="ECO:0000256" key="3">
    <source>
        <dbReference type="ARBA" id="ARBA00022723"/>
    </source>
</evidence>
<keyword evidence="15" id="KW-1185">Reference proteome</keyword>
<keyword evidence="5 10" id="KW-1278">Translocase</keyword>
<keyword evidence="2 10" id="KW-0004">4Fe-4S</keyword>
<feature type="binding site" evidence="10">
    <location>
        <position position="148"/>
    </location>
    <ligand>
        <name>[4Fe-4S] cluster</name>
        <dbReference type="ChEBI" id="CHEBI:49883"/>
        <label>2</label>
    </ligand>
</feature>
<sequence>MEHAIIIVVILTGLGAVFGLILAYANKKLALEVNPLIHVVEDVLPKGQCGACGFAGCMAYAEAVVTRPEVAPNLCIPGKDPVAKMVAELTGKAAEAVEPRIAQVRCAGSNEKATRGFKYAGVSDCVAANLMFGGDKTCKYGCLGLGTCASNCPFDAISMSEAGLPVIDPEKCTGCGKCETVCPKKVIAMMPLTARVRVNCNSRDKGQVARKACSSACIACTLCVRECPYQAVKVENNLAVVDPSVCVANNCTDAKCLAKCPTKAIRPAVLGIVPGAEDQAAVERACPSCIKTNTAAG</sequence>
<keyword evidence="11" id="KW-0812">Transmembrane</keyword>
<keyword evidence="9 10" id="KW-0472">Membrane</keyword>
<dbReference type="Gene3D" id="3.30.70.20">
    <property type="match status" value="2"/>
</dbReference>
<feature type="domain" description="4Fe-4S ferredoxin-type" evidence="12">
    <location>
        <begin position="128"/>
        <end position="162"/>
    </location>
</feature>
<comment type="function">
    <text evidence="10">Part of a membrane-bound complex that couples electron transfer with translocation of ions across the membrane.</text>
</comment>
<feature type="binding site" evidence="10">
    <location>
        <position position="152"/>
    </location>
    <ligand>
        <name>[4Fe-4S] cluster</name>
        <dbReference type="ChEBI" id="CHEBI:49883"/>
        <label>3</label>
    </ligand>
</feature>
<comment type="subunit">
    <text evidence="10">The complex is composed of six subunits: RnfA, RnfB, RnfC, RnfD, RnfE and RnfG.</text>
</comment>
<dbReference type="NCBIfam" id="TIGR01944">
    <property type="entry name" value="rnfB"/>
    <property type="match status" value="1"/>
</dbReference>
<dbReference type="InterPro" id="IPR050395">
    <property type="entry name" value="4Fe4S_Ferredoxin_RnfB"/>
</dbReference>
<dbReference type="Proteomes" id="UP001254848">
    <property type="component" value="Unassembled WGS sequence"/>
</dbReference>
<dbReference type="CDD" id="cd10549">
    <property type="entry name" value="MtMvhB_like"/>
    <property type="match status" value="1"/>
</dbReference>
<comment type="caution">
    <text evidence="10">Lacks conserved residue(s) required for the propagation of feature annotation.</text>
</comment>
<dbReference type="Gene3D" id="1.10.15.40">
    <property type="entry name" value="Electron transport complex subunit B, putative Fe-S cluster"/>
    <property type="match status" value="1"/>
</dbReference>
<keyword evidence="10" id="KW-1003">Cell membrane</keyword>
<evidence type="ECO:0000259" key="12">
    <source>
        <dbReference type="PROSITE" id="PS51379"/>
    </source>
</evidence>
<comment type="subcellular location">
    <subcellularLocation>
        <location evidence="10">Cell membrane</location>
    </subcellularLocation>
</comment>
<feature type="binding site" evidence="10">
    <location>
        <position position="142"/>
    </location>
    <ligand>
        <name>[4Fe-4S] cluster</name>
        <dbReference type="ChEBI" id="CHEBI:49883"/>
        <label>2</label>
    </ligand>
</feature>
<dbReference type="HAMAP" id="MF_00463">
    <property type="entry name" value="RsxB_RnfB"/>
    <property type="match status" value="1"/>
</dbReference>
<evidence type="ECO:0000256" key="11">
    <source>
        <dbReference type="SAM" id="Phobius"/>
    </source>
</evidence>
<evidence type="ECO:0000259" key="13">
    <source>
        <dbReference type="PROSITE" id="PS51656"/>
    </source>
</evidence>
<feature type="binding site" evidence="10">
    <location>
        <position position="175"/>
    </location>
    <ligand>
        <name>[4Fe-4S] cluster</name>
        <dbReference type="ChEBI" id="CHEBI:49883"/>
        <label>3</label>
    </ligand>
</feature>
<feature type="binding site" evidence="10">
    <location>
        <position position="49"/>
    </location>
    <ligand>
        <name>[4Fe-4S] cluster</name>
        <dbReference type="ChEBI" id="CHEBI:49883"/>
        <label>1</label>
    </ligand>
</feature>
<keyword evidence="8 10" id="KW-0411">Iron-sulfur</keyword>
<organism evidence="14 15">
    <name type="scientific">Anaeroselena agilis</name>
    <dbReference type="NCBI Taxonomy" id="3063788"/>
    <lineage>
        <taxon>Bacteria</taxon>
        <taxon>Bacillati</taxon>
        <taxon>Bacillota</taxon>
        <taxon>Negativicutes</taxon>
        <taxon>Acetonemataceae</taxon>
        <taxon>Anaeroselena</taxon>
    </lineage>
</organism>
<dbReference type="InterPro" id="IPR007202">
    <property type="entry name" value="4Fe-4S_dom"/>
</dbReference>
<evidence type="ECO:0000256" key="2">
    <source>
        <dbReference type="ARBA" id="ARBA00022485"/>
    </source>
</evidence>
<feature type="binding site" evidence="10">
    <location>
        <position position="178"/>
    </location>
    <ligand>
        <name>[4Fe-4S] cluster</name>
        <dbReference type="ChEBI" id="CHEBI:49883"/>
        <label>3</label>
    </ligand>
</feature>
<name>A0ABU3NZP9_9FIRM</name>